<protein>
    <submittedName>
        <fullName evidence="2">Uncharacterized protein</fullName>
    </submittedName>
</protein>
<feature type="transmembrane region" description="Helical" evidence="1">
    <location>
        <begin position="20"/>
        <end position="39"/>
    </location>
</feature>
<keyword evidence="1" id="KW-0472">Membrane</keyword>
<organism evidence="2 3">
    <name type="scientific">Compostimonas suwonensis</name>
    <dbReference type="NCBI Taxonomy" id="1048394"/>
    <lineage>
        <taxon>Bacteria</taxon>
        <taxon>Bacillati</taxon>
        <taxon>Actinomycetota</taxon>
        <taxon>Actinomycetes</taxon>
        <taxon>Micrococcales</taxon>
        <taxon>Microbacteriaceae</taxon>
        <taxon>Compostimonas</taxon>
    </lineage>
</organism>
<feature type="transmembrane region" description="Helical" evidence="1">
    <location>
        <begin position="94"/>
        <end position="112"/>
    </location>
</feature>
<evidence type="ECO:0000313" key="3">
    <source>
        <dbReference type="Proteomes" id="UP000230161"/>
    </source>
</evidence>
<sequence>MQFIRKPFQIIRANLRAYLLLNAVAYGLFLDGFAIGLVFPDLAAARAETLENDGTGDLVLSLVGNPRLFALVILAVNTLQLSALTILLPIVIELQAYILLLLGVFLLGKFWLRPQTIGAPRVPAAAVAALAAVAPVSVSRIGA</sequence>
<dbReference type="AlphaFoldDB" id="A0A2M9BBB4"/>
<name>A0A2M9BBB4_9MICO</name>
<dbReference type="Proteomes" id="UP000230161">
    <property type="component" value="Unassembled WGS sequence"/>
</dbReference>
<evidence type="ECO:0000313" key="2">
    <source>
        <dbReference type="EMBL" id="PJJ55235.1"/>
    </source>
</evidence>
<keyword evidence="1" id="KW-0812">Transmembrane</keyword>
<accession>A0A2M9BBB4</accession>
<evidence type="ECO:0000256" key="1">
    <source>
        <dbReference type="SAM" id="Phobius"/>
    </source>
</evidence>
<gene>
    <name evidence="2" type="ORF">CLV54_3372</name>
</gene>
<keyword evidence="1" id="KW-1133">Transmembrane helix</keyword>
<dbReference type="EMBL" id="PGFB01000007">
    <property type="protein sequence ID" value="PJJ55235.1"/>
    <property type="molecule type" value="Genomic_DNA"/>
</dbReference>
<dbReference type="RefSeq" id="WP_245861790.1">
    <property type="nucleotide sequence ID" value="NZ_PGFB01000007.1"/>
</dbReference>
<keyword evidence="3" id="KW-1185">Reference proteome</keyword>
<comment type="caution">
    <text evidence="2">The sequence shown here is derived from an EMBL/GenBank/DDBJ whole genome shotgun (WGS) entry which is preliminary data.</text>
</comment>
<reference evidence="2 3" key="1">
    <citation type="submission" date="2017-11" db="EMBL/GenBank/DDBJ databases">
        <title>Genomic Encyclopedia of Archaeal and Bacterial Type Strains, Phase II (KMG-II): From Individual Species to Whole Genera.</title>
        <authorList>
            <person name="Goeker M."/>
        </authorList>
    </citation>
    <scope>NUCLEOTIDE SEQUENCE [LARGE SCALE GENOMIC DNA]</scope>
    <source>
        <strain evidence="2 3">DSM 25625</strain>
    </source>
</reference>
<proteinExistence type="predicted"/>
<feature type="transmembrane region" description="Helical" evidence="1">
    <location>
        <begin position="124"/>
        <end position="142"/>
    </location>
</feature>